<dbReference type="Proteomes" id="UP000677228">
    <property type="component" value="Unassembled WGS sequence"/>
</dbReference>
<gene>
    <name evidence="2" type="ORF">OVA965_LOCUS32760</name>
    <name evidence="3" type="ORF">TMI583_LOCUS33623</name>
</gene>
<dbReference type="EMBL" id="CAJOBA010047545">
    <property type="protein sequence ID" value="CAF4202342.1"/>
    <property type="molecule type" value="Genomic_DNA"/>
</dbReference>
<evidence type="ECO:0000256" key="1">
    <source>
        <dbReference type="SAM" id="MobiDB-lite"/>
    </source>
</evidence>
<evidence type="ECO:0000313" key="4">
    <source>
        <dbReference type="Proteomes" id="UP000682733"/>
    </source>
</evidence>
<protein>
    <submittedName>
        <fullName evidence="3">Uncharacterized protein</fullName>
    </submittedName>
</protein>
<feature type="compositionally biased region" description="Basic and acidic residues" evidence="1">
    <location>
        <begin position="11"/>
        <end position="20"/>
    </location>
</feature>
<evidence type="ECO:0000313" key="3">
    <source>
        <dbReference type="EMBL" id="CAF4202342.1"/>
    </source>
</evidence>
<dbReference type="Proteomes" id="UP000682733">
    <property type="component" value="Unassembled WGS sequence"/>
</dbReference>
<evidence type="ECO:0000313" key="2">
    <source>
        <dbReference type="EMBL" id="CAF1394940.1"/>
    </source>
</evidence>
<organism evidence="3 4">
    <name type="scientific">Didymodactylos carnosus</name>
    <dbReference type="NCBI Taxonomy" id="1234261"/>
    <lineage>
        <taxon>Eukaryota</taxon>
        <taxon>Metazoa</taxon>
        <taxon>Spiralia</taxon>
        <taxon>Gnathifera</taxon>
        <taxon>Rotifera</taxon>
        <taxon>Eurotatoria</taxon>
        <taxon>Bdelloidea</taxon>
        <taxon>Philodinida</taxon>
        <taxon>Philodinidae</taxon>
        <taxon>Didymodactylos</taxon>
    </lineage>
</organism>
<dbReference type="EMBL" id="CAJNOK010025835">
    <property type="protein sequence ID" value="CAF1394940.1"/>
    <property type="molecule type" value="Genomic_DNA"/>
</dbReference>
<dbReference type="AlphaFoldDB" id="A0A8S2S737"/>
<proteinExistence type="predicted"/>
<sequence>MSEAKNISLTEEQRSHKEGIAQDYHNTTKKIKENSVKVIDEIKTAADNGNETKIEEHWHKYREYVKQENEVRETFLDEFEKKFIASQRARLVLAANESQGRRESRNQSAGCLLDTVLLDDKQ</sequence>
<reference evidence="3" key="1">
    <citation type="submission" date="2021-02" db="EMBL/GenBank/DDBJ databases">
        <authorList>
            <person name="Nowell W R."/>
        </authorList>
    </citation>
    <scope>NUCLEOTIDE SEQUENCE</scope>
</reference>
<comment type="caution">
    <text evidence="3">The sequence shown here is derived from an EMBL/GenBank/DDBJ whole genome shotgun (WGS) entry which is preliminary data.</text>
</comment>
<name>A0A8S2S737_9BILA</name>
<feature type="compositionally biased region" description="Polar residues" evidence="1">
    <location>
        <begin position="1"/>
        <end position="10"/>
    </location>
</feature>
<accession>A0A8S2S737</accession>
<feature type="region of interest" description="Disordered" evidence="1">
    <location>
        <begin position="1"/>
        <end position="26"/>
    </location>
</feature>